<evidence type="ECO:0000313" key="1">
    <source>
        <dbReference type="EMBL" id="NWE92852.1"/>
    </source>
</evidence>
<sequence length="165" mass="18640">MSPEIVAWISQQAPGFAQLSLEERNAIADFSMIWSFFEGTRLGGSGGMQRIGQFSEGLEAQGVIGGCGINTYLPYLKQRYIENGQLNYRFHHLHIDRSGNPPEIIDALQNDNASEKTKLIGCLGIIFRLRNNLFHGEKWHYELREQEQNFSNATSFLLRCMQAAG</sequence>
<protein>
    <submittedName>
        <fullName evidence="1">Uncharacterized protein</fullName>
    </submittedName>
</protein>
<reference evidence="1 2" key="1">
    <citation type="submission" date="2020-04" db="EMBL/GenBank/DDBJ databases">
        <title>Molecular characterization of pseudomonads from Agaricus bisporus reveal novel blotch 2 pathogens in Western Europe.</title>
        <authorList>
            <person name="Taparia T."/>
            <person name="Krijger M."/>
            <person name="Haynes E."/>
            <person name="Elpinstone J.G."/>
            <person name="Noble R."/>
            <person name="Van Der Wolf J."/>
        </authorList>
    </citation>
    <scope>NUCLEOTIDE SEQUENCE [LARGE SCALE GENOMIC DNA]</scope>
    <source>
        <strain evidence="1 2">P8021</strain>
    </source>
</reference>
<dbReference type="RefSeq" id="WP_177115053.1">
    <property type="nucleotide sequence ID" value="NZ_JACASD010000130.1"/>
</dbReference>
<dbReference type="AlphaFoldDB" id="A0A7Y8G7R6"/>
<proteinExistence type="predicted"/>
<evidence type="ECO:0000313" key="2">
    <source>
        <dbReference type="Proteomes" id="UP000585226"/>
    </source>
</evidence>
<dbReference type="Proteomes" id="UP000585226">
    <property type="component" value="Unassembled WGS sequence"/>
</dbReference>
<gene>
    <name evidence="1" type="ORF">HX893_32530</name>
</gene>
<name>A0A7Y8G7R6_9PSED</name>
<dbReference type="EMBL" id="JACASD010000130">
    <property type="protein sequence ID" value="NWE92852.1"/>
    <property type="molecule type" value="Genomic_DNA"/>
</dbReference>
<accession>A0A7Y8G7R6</accession>
<comment type="caution">
    <text evidence="1">The sequence shown here is derived from an EMBL/GenBank/DDBJ whole genome shotgun (WGS) entry which is preliminary data.</text>
</comment>
<organism evidence="1 2">
    <name type="scientific">Pseudomonas reactans</name>
    <dbReference type="NCBI Taxonomy" id="117680"/>
    <lineage>
        <taxon>Bacteria</taxon>
        <taxon>Pseudomonadati</taxon>
        <taxon>Pseudomonadota</taxon>
        <taxon>Gammaproteobacteria</taxon>
        <taxon>Pseudomonadales</taxon>
        <taxon>Pseudomonadaceae</taxon>
        <taxon>Pseudomonas</taxon>
    </lineage>
</organism>